<dbReference type="InterPro" id="IPR036111">
    <property type="entry name" value="Mal/L-sulfo/L-lacto_DH-like_sf"/>
</dbReference>
<evidence type="ECO:0000256" key="1">
    <source>
        <dbReference type="ARBA" id="ARBA00006056"/>
    </source>
</evidence>
<dbReference type="SUPFAM" id="SSF89733">
    <property type="entry name" value="L-sulfolactate dehydrogenase-like"/>
    <property type="match status" value="1"/>
</dbReference>
<evidence type="ECO:0000313" key="3">
    <source>
        <dbReference type="EMBL" id="NIX75356.1"/>
    </source>
</evidence>
<dbReference type="Gene3D" id="1.10.1530.10">
    <property type="match status" value="1"/>
</dbReference>
<proteinExistence type="inferred from homology"/>
<dbReference type="InterPro" id="IPR043143">
    <property type="entry name" value="Mal/L-sulf/L-lact_DH-like_NADP"/>
</dbReference>
<evidence type="ECO:0000313" key="4">
    <source>
        <dbReference type="Proteomes" id="UP000707352"/>
    </source>
</evidence>
<dbReference type="Gene3D" id="3.30.1370.60">
    <property type="entry name" value="Hypothetical oxidoreductase yiak, domain 2"/>
    <property type="match status" value="1"/>
</dbReference>
<comment type="similarity">
    <text evidence="1">Belongs to the LDH2/MDH2 oxidoreductase family.</text>
</comment>
<name>A0ABX0V818_9HYPH</name>
<dbReference type="InterPro" id="IPR003767">
    <property type="entry name" value="Malate/L-lactate_DH-like"/>
</dbReference>
<keyword evidence="2" id="KW-0560">Oxidoreductase</keyword>
<dbReference type="PANTHER" id="PTHR11091:SF0">
    <property type="entry name" value="MALATE DEHYDROGENASE"/>
    <property type="match status" value="1"/>
</dbReference>
<dbReference type="Pfam" id="PF02615">
    <property type="entry name" value="Ldh_2"/>
    <property type="match status" value="1"/>
</dbReference>
<dbReference type="RefSeq" id="WP_167671720.1">
    <property type="nucleotide sequence ID" value="NZ_JAATJS010000001.1"/>
</dbReference>
<comment type="caution">
    <text evidence="3">The sequence shown here is derived from an EMBL/GenBank/DDBJ whole genome shotgun (WGS) entry which is preliminary data.</text>
</comment>
<dbReference type="Proteomes" id="UP000707352">
    <property type="component" value="Unassembled WGS sequence"/>
</dbReference>
<accession>A0ABX0V818</accession>
<dbReference type="InterPro" id="IPR043144">
    <property type="entry name" value="Mal/L-sulf/L-lact_DH-like_ah"/>
</dbReference>
<evidence type="ECO:0000256" key="2">
    <source>
        <dbReference type="ARBA" id="ARBA00023002"/>
    </source>
</evidence>
<dbReference type="PANTHER" id="PTHR11091">
    <property type="entry name" value="OXIDOREDUCTASE-RELATED"/>
    <property type="match status" value="1"/>
</dbReference>
<gene>
    <name evidence="3" type="ORF">HB375_01850</name>
</gene>
<sequence length="333" mass="34993">MLEERALAALREAGADEPSATAATRAMMHASRMGVDSHGVRLTSFYAEALRSGQVNGRPDFKVRRTASASAVLDADRGLGHAAAYAGMELACQIAKESGVGAVGVAHSTHYGAAGAYALAGAEAGFIALSTSNADSLVTLHGGAKRFHGTNPIAAAAPVAGARPWLLDMATSSIPYNRILLFRSLQRELPAEVTADIAGEPTRDPHLAEVLTPLGGQDFGFKGAGLAGLVTILSAILTGSTPDHLVPPMNPEEGEPKPHDIGHFCLAIDPERFVGRAGYDALMQQYLTGLRESPGRSGAEILAPGDREWRTMEQRNRDGIPVDPDTARFLKLV</sequence>
<protein>
    <submittedName>
        <fullName evidence="3">Ldh family oxidoreductase</fullName>
    </submittedName>
</protein>
<reference evidence="3 4" key="1">
    <citation type="submission" date="2020-03" db="EMBL/GenBank/DDBJ databases">
        <title>The genome sequence of Microvirga sp. c23x22.</title>
        <authorList>
            <person name="Zhang X."/>
        </authorList>
    </citation>
    <scope>NUCLEOTIDE SEQUENCE [LARGE SCALE GENOMIC DNA]</scope>
    <source>
        <strain evidence="4">c23x22</strain>
    </source>
</reference>
<dbReference type="EMBL" id="JAATJS010000001">
    <property type="protein sequence ID" value="NIX75356.1"/>
    <property type="molecule type" value="Genomic_DNA"/>
</dbReference>
<organism evidence="3 4">
    <name type="scientific">Microvirga terricola</name>
    <dbReference type="NCBI Taxonomy" id="2719797"/>
    <lineage>
        <taxon>Bacteria</taxon>
        <taxon>Pseudomonadati</taxon>
        <taxon>Pseudomonadota</taxon>
        <taxon>Alphaproteobacteria</taxon>
        <taxon>Hyphomicrobiales</taxon>
        <taxon>Methylobacteriaceae</taxon>
        <taxon>Microvirga</taxon>
    </lineage>
</organism>
<keyword evidence="4" id="KW-1185">Reference proteome</keyword>